<organism evidence="3 4">
    <name type="scientific">Plasticicumulans lactativorans</name>
    <dbReference type="NCBI Taxonomy" id="1133106"/>
    <lineage>
        <taxon>Bacteria</taxon>
        <taxon>Pseudomonadati</taxon>
        <taxon>Pseudomonadota</taxon>
        <taxon>Gammaproteobacteria</taxon>
        <taxon>Candidatus Competibacteraceae</taxon>
        <taxon>Plasticicumulans</taxon>
    </lineage>
</organism>
<evidence type="ECO:0000259" key="1">
    <source>
        <dbReference type="Pfam" id="PF13280"/>
    </source>
</evidence>
<evidence type="ECO:0000313" key="3">
    <source>
        <dbReference type="EMBL" id="TCO78841.1"/>
    </source>
</evidence>
<dbReference type="RefSeq" id="WP_132545007.1">
    <property type="nucleotide sequence ID" value="NZ_SLWY01000022.1"/>
</dbReference>
<evidence type="ECO:0000313" key="4">
    <source>
        <dbReference type="Proteomes" id="UP000295765"/>
    </source>
</evidence>
<dbReference type="InterPro" id="IPR057727">
    <property type="entry name" value="WCX_dom"/>
</dbReference>
<dbReference type="Gene3D" id="1.10.10.10">
    <property type="entry name" value="Winged helix-like DNA-binding domain superfamily/Winged helix DNA-binding domain"/>
    <property type="match status" value="1"/>
</dbReference>
<dbReference type="PROSITE" id="PS52050">
    <property type="entry name" value="WYL"/>
    <property type="match status" value="1"/>
</dbReference>
<dbReference type="GO" id="GO:0003677">
    <property type="term" value="F:DNA binding"/>
    <property type="evidence" value="ECO:0007669"/>
    <property type="project" value="UniProtKB-KW"/>
</dbReference>
<gene>
    <name evidence="3" type="ORF">EV699_1229</name>
</gene>
<protein>
    <submittedName>
        <fullName evidence="3">Putative DNA-binding transcriptional regulator YafY</fullName>
    </submittedName>
</protein>
<dbReference type="EMBL" id="SLWY01000022">
    <property type="protein sequence ID" value="TCO78841.1"/>
    <property type="molecule type" value="Genomic_DNA"/>
</dbReference>
<accession>A0A4R2KWD7</accession>
<keyword evidence="4" id="KW-1185">Reference proteome</keyword>
<evidence type="ECO:0000259" key="2">
    <source>
        <dbReference type="Pfam" id="PF25583"/>
    </source>
</evidence>
<dbReference type="OrthoDB" id="9807255at2"/>
<proteinExistence type="predicted"/>
<dbReference type="Proteomes" id="UP000295765">
    <property type="component" value="Unassembled WGS sequence"/>
</dbReference>
<dbReference type="Pfam" id="PF25583">
    <property type="entry name" value="WCX"/>
    <property type="match status" value="1"/>
</dbReference>
<name>A0A4R2KWD7_9GAMM</name>
<dbReference type="InterPro" id="IPR036388">
    <property type="entry name" value="WH-like_DNA-bd_sf"/>
</dbReference>
<dbReference type="Pfam" id="PF13280">
    <property type="entry name" value="WYL"/>
    <property type="match status" value="1"/>
</dbReference>
<keyword evidence="3" id="KW-0238">DNA-binding</keyword>
<comment type="caution">
    <text evidence="3">The sequence shown here is derived from an EMBL/GenBank/DDBJ whole genome shotgun (WGS) entry which is preliminary data.</text>
</comment>
<feature type="domain" description="WYL" evidence="1">
    <location>
        <begin position="142"/>
        <end position="209"/>
    </location>
</feature>
<reference evidence="3 4" key="1">
    <citation type="submission" date="2019-03" db="EMBL/GenBank/DDBJ databases">
        <title>Genomic Encyclopedia of Type Strains, Phase IV (KMG-IV): sequencing the most valuable type-strain genomes for metagenomic binning, comparative biology and taxonomic classification.</title>
        <authorList>
            <person name="Goeker M."/>
        </authorList>
    </citation>
    <scope>NUCLEOTIDE SEQUENCE [LARGE SCALE GENOMIC DNA]</scope>
    <source>
        <strain evidence="3 4">DSM 25287</strain>
    </source>
</reference>
<dbReference type="InterPro" id="IPR026881">
    <property type="entry name" value="WYL_dom"/>
</dbReference>
<feature type="domain" description="WCX" evidence="2">
    <location>
        <begin position="239"/>
        <end position="316"/>
    </location>
</feature>
<dbReference type="PANTHER" id="PTHR34580">
    <property type="match status" value="1"/>
</dbReference>
<dbReference type="PANTHER" id="PTHR34580:SF3">
    <property type="entry name" value="PROTEIN PAFB"/>
    <property type="match status" value="1"/>
</dbReference>
<dbReference type="AlphaFoldDB" id="A0A4R2KWD7"/>
<dbReference type="InterPro" id="IPR051534">
    <property type="entry name" value="CBASS_pafABC_assoc_protein"/>
</dbReference>
<sequence length="322" mass="36867">MATYDNIVALHRELSGRRVPVGVRDLAVALETSEATVKRAIGKLRDHFGAPLENVRGHGYRYARDERNRFELPGLWFSADELQALALLHQLLEQINPELLGRALAPVRDRIDGLVRLLPGGHRGLARLSLLPQGQRRVRPATLGVLAQAVVARRRVHFAYHARGRDADSLREVSPQRLAYYRDNWYLDAWCHRRDALRRFAVDRVRDARLRETDAQEVPAELLQRHLGEAYGIFTGPAAHTAVLRFSAHRARWVADEQWHPRQYGQWLLDGRYELRVPYADPTELLMDVLRHAPEVEVVAPPELRAHYKTRLRAALAAHDPD</sequence>